<evidence type="ECO:0000313" key="14">
    <source>
        <dbReference type="EMBL" id="NYD41940.1"/>
    </source>
</evidence>
<keyword evidence="5" id="KW-0479">Metal-binding</keyword>
<evidence type="ECO:0000256" key="12">
    <source>
        <dbReference type="RuleBase" id="RU003476"/>
    </source>
</evidence>
<keyword evidence="8" id="KW-0460">Magnesium</keyword>
<evidence type="ECO:0000256" key="7">
    <source>
        <dbReference type="ARBA" id="ARBA00022801"/>
    </source>
</evidence>
<accession>A0A7Y9E6C2</accession>
<keyword evidence="3" id="KW-0515">Mutator protein</keyword>
<evidence type="ECO:0000256" key="6">
    <source>
        <dbReference type="ARBA" id="ARBA00022763"/>
    </source>
</evidence>
<dbReference type="GO" id="GO:0006281">
    <property type="term" value="P:DNA repair"/>
    <property type="evidence" value="ECO:0007669"/>
    <property type="project" value="UniProtKB-KW"/>
</dbReference>
<dbReference type="GO" id="GO:0044716">
    <property type="term" value="F:8-oxo-GDP phosphatase activity"/>
    <property type="evidence" value="ECO:0007669"/>
    <property type="project" value="TreeGrafter"/>
</dbReference>
<dbReference type="Proteomes" id="UP000535511">
    <property type="component" value="Unassembled WGS sequence"/>
</dbReference>
<dbReference type="PANTHER" id="PTHR47707:SF1">
    <property type="entry name" value="NUDIX HYDROLASE FAMILY PROTEIN"/>
    <property type="match status" value="1"/>
</dbReference>
<feature type="domain" description="Nudix hydrolase" evidence="13">
    <location>
        <begin position="1"/>
        <end position="130"/>
    </location>
</feature>
<dbReference type="PRINTS" id="PR00502">
    <property type="entry name" value="NUDIXFAMILY"/>
</dbReference>
<sequence>MHEVVVGALVREGRVLLAHRRPDKRAYPDVWELPGGLIEAGESELEALTRELHEELGVQIATGSASHLCRLTAGPAEEPALLSAWLVRDWQGTPANVAPEEHDGLEWFELEELPPPAHVLVRTALVNAFHSRNGQRAWETLDMLKSGTRSAGVAVRLK</sequence>
<dbReference type="SUPFAM" id="SSF55811">
    <property type="entry name" value="Nudix"/>
    <property type="match status" value="1"/>
</dbReference>
<dbReference type="InterPro" id="IPR015797">
    <property type="entry name" value="NUDIX_hydrolase-like_dom_sf"/>
</dbReference>
<dbReference type="GO" id="GO:0035539">
    <property type="term" value="F:8-oxo-7,8-dihydrodeoxyguanosine triphosphate pyrophosphatase activity"/>
    <property type="evidence" value="ECO:0007669"/>
    <property type="project" value="UniProtKB-EC"/>
</dbReference>
<dbReference type="Gene3D" id="3.90.79.10">
    <property type="entry name" value="Nucleoside Triphosphate Pyrophosphohydrolase"/>
    <property type="match status" value="1"/>
</dbReference>
<reference evidence="14 15" key="1">
    <citation type="submission" date="2020-07" db="EMBL/GenBank/DDBJ databases">
        <title>Sequencing the genomes of 1000 actinobacteria strains.</title>
        <authorList>
            <person name="Klenk H.-P."/>
        </authorList>
    </citation>
    <scope>NUCLEOTIDE SEQUENCE [LARGE SCALE GENOMIC DNA]</scope>
    <source>
        <strain evidence="14 15">DSM 21350</strain>
    </source>
</reference>
<dbReference type="InterPro" id="IPR047127">
    <property type="entry name" value="MutT-like"/>
</dbReference>
<dbReference type="EC" id="3.6.1.55" evidence="11"/>
<evidence type="ECO:0000256" key="4">
    <source>
        <dbReference type="ARBA" id="ARBA00022705"/>
    </source>
</evidence>
<dbReference type="EMBL" id="JACCBG010000001">
    <property type="protein sequence ID" value="NYD41940.1"/>
    <property type="molecule type" value="Genomic_DNA"/>
</dbReference>
<evidence type="ECO:0000313" key="15">
    <source>
        <dbReference type="Proteomes" id="UP000535511"/>
    </source>
</evidence>
<name>A0A7Y9E6C2_9ACTN</name>
<evidence type="ECO:0000256" key="1">
    <source>
        <dbReference type="ARBA" id="ARBA00001946"/>
    </source>
</evidence>
<keyword evidence="7 12" id="KW-0378">Hydrolase</keyword>
<dbReference type="GO" id="GO:0046872">
    <property type="term" value="F:metal ion binding"/>
    <property type="evidence" value="ECO:0007669"/>
    <property type="project" value="UniProtKB-KW"/>
</dbReference>
<dbReference type="RefSeq" id="WP_179663616.1">
    <property type="nucleotide sequence ID" value="NZ_JACCBG010000001.1"/>
</dbReference>
<evidence type="ECO:0000256" key="5">
    <source>
        <dbReference type="ARBA" id="ARBA00022723"/>
    </source>
</evidence>
<evidence type="ECO:0000256" key="10">
    <source>
        <dbReference type="ARBA" id="ARBA00035861"/>
    </source>
</evidence>
<evidence type="ECO:0000259" key="13">
    <source>
        <dbReference type="PROSITE" id="PS51462"/>
    </source>
</evidence>
<keyword evidence="15" id="KW-1185">Reference proteome</keyword>
<dbReference type="Pfam" id="PF00293">
    <property type="entry name" value="NUDIX"/>
    <property type="match status" value="1"/>
</dbReference>
<dbReference type="GO" id="GO:0006260">
    <property type="term" value="P:DNA replication"/>
    <property type="evidence" value="ECO:0007669"/>
    <property type="project" value="UniProtKB-KW"/>
</dbReference>
<evidence type="ECO:0000256" key="2">
    <source>
        <dbReference type="ARBA" id="ARBA00005582"/>
    </source>
</evidence>
<dbReference type="PANTHER" id="PTHR47707">
    <property type="entry name" value="8-OXO-DGTP DIPHOSPHATASE"/>
    <property type="match status" value="1"/>
</dbReference>
<comment type="cofactor">
    <cofactor evidence="1">
        <name>Mg(2+)</name>
        <dbReference type="ChEBI" id="CHEBI:18420"/>
    </cofactor>
</comment>
<dbReference type="AlphaFoldDB" id="A0A7Y9E6C2"/>
<protein>
    <recommendedName>
        <fullName evidence="11">8-oxo-dGTP diphosphatase</fullName>
        <ecNumber evidence="11">3.6.1.55</ecNumber>
    </recommendedName>
</protein>
<dbReference type="PROSITE" id="PS00893">
    <property type="entry name" value="NUDIX_BOX"/>
    <property type="match status" value="1"/>
</dbReference>
<organism evidence="14 15">
    <name type="scientific">Nocardioides panaciterrulae</name>
    <dbReference type="NCBI Taxonomy" id="661492"/>
    <lineage>
        <taxon>Bacteria</taxon>
        <taxon>Bacillati</taxon>
        <taxon>Actinomycetota</taxon>
        <taxon>Actinomycetes</taxon>
        <taxon>Propionibacteriales</taxon>
        <taxon>Nocardioidaceae</taxon>
        <taxon>Nocardioides</taxon>
    </lineage>
</organism>
<comment type="similarity">
    <text evidence="2 12">Belongs to the Nudix hydrolase family.</text>
</comment>
<gene>
    <name evidence="14" type="ORF">BJZ21_002023</name>
</gene>
<keyword evidence="4" id="KW-0235">DNA replication</keyword>
<dbReference type="InterPro" id="IPR000086">
    <property type="entry name" value="NUDIX_hydrolase_dom"/>
</dbReference>
<evidence type="ECO:0000256" key="3">
    <source>
        <dbReference type="ARBA" id="ARBA00022457"/>
    </source>
</evidence>
<comment type="caution">
    <text evidence="14">The sequence shown here is derived from an EMBL/GenBank/DDBJ whole genome shotgun (WGS) entry which is preliminary data.</text>
</comment>
<dbReference type="GO" id="GO:0044715">
    <property type="term" value="F:8-oxo-dGDP phosphatase activity"/>
    <property type="evidence" value="ECO:0007669"/>
    <property type="project" value="TreeGrafter"/>
</dbReference>
<keyword evidence="9" id="KW-0234">DNA repair</keyword>
<comment type="catalytic activity">
    <reaction evidence="10">
        <text>8-oxo-dGTP + H2O = 8-oxo-dGMP + diphosphate + H(+)</text>
        <dbReference type="Rhea" id="RHEA:31575"/>
        <dbReference type="ChEBI" id="CHEBI:15377"/>
        <dbReference type="ChEBI" id="CHEBI:15378"/>
        <dbReference type="ChEBI" id="CHEBI:33019"/>
        <dbReference type="ChEBI" id="CHEBI:63224"/>
        <dbReference type="ChEBI" id="CHEBI:77896"/>
        <dbReference type="EC" id="3.6.1.55"/>
    </reaction>
</comment>
<keyword evidence="6" id="KW-0227">DNA damage</keyword>
<dbReference type="GO" id="GO:0008413">
    <property type="term" value="F:8-oxo-7,8-dihydroguanosine triphosphate pyrophosphatase activity"/>
    <property type="evidence" value="ECO:0007669"/>
    <property type="project" value="TreeGrafter"/>
</dbReference>
<evidence type="ECO:0000256" key="8">
    <source>
        <dbReference type="ARBA" id="ARBA00022842"/>
    </source>
</evidence>
<dbReference type="InterPro" id="IPR020084">
    <property type="entry name" value="NUDIX_hydrolase_CS"/>
</dbReference>
<evidence type="ECO:0000256" key="9">
    <source>
        <dbReference type="ARBA" id="ARBA00023204"/>
    </source>
</evidence>
<dbReference type="InterPro" id="IPR020476">
    <property type="entry name" value="Nudix_hydrolase"/>
</dbReference>
<dbReference type="PROSITE" id="PS51462">
    <property type="entry name" value="NUDIX"/>
    <property type="match status" value="1"/>
</dbReference>
<evidence type="ECO:0000256" key="11">
    <source>
        <dbReference type="ARBA" id="ARBA00038905"/>
    </source>
</evidence>
<proteinExistence type="inferred from homology"/>